<dbReference type="AlphaFoldDB" id="A0A839Q0M3"/>
<evidence type="ECO:0000313" key="1">
    <source>
        <dbReference type="EMBL" id="MBB2988514.1"/>
    </source>
</evidence>
<protein>
    <submittedName>
        <fullName evidence="1">Uncharacterized protein</fullName>
    </submittedName>
</protein>
<evidence type="ECO:0000313" key="2">
    <source>
        <dbReference type="Proteomes" id="UP000590811"/>
    </source>
</evidence>
<dbReference type="Proteomes" id="UP000590811">
    <property type="component" value="Unassembled WGS sequence"/>
</dbReference>
<sequence>MTWDTPQKRAEGLVEMFLGERLRDSSEPPGIRDAVVNVLLDRVEDIQKRSVEQISQLRSPSSRRIPDAYFNDEEEPENALQTVGAGIRTAFALAGQMATNARAQEVRYARYLAPSAYWATLGEASRVPRPGSRHQVLGWSCTPIPWHEENGAWPPDGAVDLEGTRQLLGAYREPVRITEKPYEGWVQLALFERQGTLATTYPETPARTILVATGLEVTDGPVPEASLPFIEYPPQIWTATHNRLVPELDEEMAAVSWGSLQGPLAAIVTYAGQLGAPRPERGAGLHWHALTPRLEIAALLDLRPEEPAIRHALVDDHGLALVGRVWRGFLVHDGNYTPLEPSVEGTDLIIRPDLYDQLEAAIGTERIRSGITVRHYEVNAHASDAVNDS</sequence>
<reference evidence="1 2" key="1">
    <citation type="submission" date="2020-08" db="EMBL/GenBank/DDBJ databases">
        <title>Genomic Encyclopedia of Type Strains, Phase IV (KMG-V): Genome sequencing to study the core and pangenomes of soil and plant-associated prokaryotes.</title>
        <authorList>
            <person name="Whitman W."/>
        </authorList>
    </citation>
    <scope>NUCLEOTIDE SEQUENCE [LARGE SCALE GENOMIC DNA]</scope>
    <source>
        <strain evidence="1 2">B3ACCR2</strain>
    </source>
</reference>
<gene>
    <name evidence="1" type="ORF">FHW14_003709</name>
</gene>
<organism evidence="1 2">
    <name type="scientific">Terracoccus luteus</name>
    <dbReference type="NCBI Taxonomy" id="53356"/>
    <lineage>
        <taxon>Bacteria</taxon>
        <taxon>Bacillati</taxon>
        <taxon>Actinomycetota</taxon>
        <taxon>Actinomycetes</taxon>
        <taxon>Micrococcales</taxon>
        <taxon>Intrasporangiaceae</taxon>
        <taxon>Terracoccus</taxon>
    </lineage>
</organism>
<comment type="caution">
    <text evidence="1">The sequence shown here is derived from an EMBL/GenBank/DDBJ whole genome shotgun (WGS) entry which is preliminary data.</text>
</comment>
<proteinExistence type="predicted"/>
<accession>A0A839Q0M3</accession>
<dbReference type="EMBL" id="JACHVT010000015">
    <property type="protein sequence ID" value="MBB2988514.1"/>
    <property type="molecule type" value="Genomic_DNA"/>
</dbReference>
<name>A0A839Q0M3_9MICO</name>
<dbReference type="RefSeq" id="WP_184511457.1">
    <property type="nucleotide sequence ID" value="NZ_JACHVT010000015.1"/>
</dbReference>